<dbReference type="RefSeq" id="WP_264326500.1">
    <property type="nucleotide sequence ID" value="NZ_JADEXQ010000072.1"/>
</dbReference>
<organism evidence="1 2">
    <name type="scientific">Romeriopsis navalis LEGE 11480</name>
    <dbReference type="NCBI Taxonomy" id="2777977"/>
    <lineage>
        <taxon>Bacteria</taxon>
        <taxon>Bacillati</taxon>
        <taxon>Cyanobacteriota</taxon>
        <taxon>Cyanophyceae</taxon>
        <taxon>Leptolyngbyales</taxon>
        <taxon>Leptolyngbyaceae</taxon>
        <taxon>Romeriopsis</taxon>
        <taxon>Romeriopsis navalis</taxon>
    </lineage>
</organism>
<dbReference type="Proteomes" id="UP000625316">
    <property type="component" value="Unassembled WGS sequence"/>
</dbReference>
<protein>
    <submittedName>
        <fullName evidence="1">DUF4327 family protein</fullName>
    </submittedName>
</protein>
<accession>A0A928VT92</accession>
<reference evidence="1" key="1">
    <citation type="submission" date="2020-10" db="EMBL/GenBank/DDBJ databases">
        <authorList>
            <person name="Castelo-Branco R."/>
            <person name="Eusebio N."/>
            <person name="Adriana R."/>
            <person name="Vieira A."/>
            <person name="Brugerolle De Fraissinette N."/>
            <person name="Rezende De Castro R."/>
            <person name="Schneider M.P."/>
            <person name="Vasconcelos V."/>
            <person name="Leao P.N."/>
        </authorList>
    </citation>
    <scope>NUCLEOTIDE SEQUENCE</scope>
    <source>
        <strain evidence="1">LEGE 11480</strain>
    </source>
</reference>
<evidence type="ECO:0000313" key="1">
    <source>
        <dbReference type="EMBL" id="MBE9031674.1"/>
    </source>
</evidence>
<proteinExistence type="predicted"/>
<gene>
    <name evidence="1" type="ORF">IQ266_18230</name>
</gene>
<keyword evidence="2" id="KW-1185">Reference proteome</keyword>
<dbReference type="InterPro" id="IPR025477">
    <property type="entry name" value="DUF4327"/>
</dbReference>
<dbReference type="Pfam" id="PF14217">
    <property type="entry name" value="DUF4327"/>
    <property type="match status" value="1"/>
</dbReference>
<dbReference type="AlphaFoldDB" id="A0A928VT92"/>
<comment type="caution">
    <text evidence="1">The sequence shown here is derived from an EMBL/GenBank/DDBJ whole genome shotgun (WGS) entry which is preliminary data.</text>
</comment>
<sequence length="73" mass="8739">MLKLTEYSIPAIQDEVQALVTKGLINRKNHIYDLAKHFGYNQWQEIERLLEFNDYLLRDNISELLGQEVWMND</sequence>
<dbReference type="EMBL" id="JADEXQ010000072">
    <property type="protein sequence ID" value="MBE9031674.1"/>
    <property type="molecule type" value="Genomic_DNA"/>
</dbReference>
<name>A0A928VT92_9CYAN</name>
<evidence type="ECO:0000313" key="2">
    <source>
        <dbReference type="Proteomes" id="UP000625316"/>
    </source>
</evidence>